<dbReference type="eggNOG" id="arCOG05713">
    <property type="taxonomic scope" value="Archaea"/>
</dbReference>
<dbReference type="OrthoDB" id="26009at2157"/>
<reference evidence="1 2" key="1">
    <citation type="journal article" date="2011" name="J. Bacteriol.">
        <title>Complete genome sequence of 'Vulcanisaeta moutnovskia' strain 768-28, a novel member of the hyperthermophilic crenarchaeal genus vulcanisaeta.</title>
        <authorList>
            <person name="Gumerov V.M."/>
            <person name="Mardanov A.V."/>
            <person name="Beletsky A.V."/>
            <person name="Prokofeva M.I."/>
            <person name="Bonch-Osmolovskaya E.A."/>
            <person name="Ravin N.V."/>
            <person name="Skryabin K.G."/>
        </authorList>
    </citation>
    <scope>NUCLEOTIDE SEQUENCE [LARGE SCALE GENOMIC DNA]</scope>
    <source>
        <strain evidence="1 2">768-28</strain>
    </source>
</reference>
<accession>F0QYX4</accession>
<evidence type="ECO:0000313" key="1">
    <source>
        <dbReference type="EMBL" id="ADY00255.1"/>
    </source>
</evidence>
<dbReference type="STRING" id="985053.VMUT_0038"/>
<name>F0QYX4_VULM7</name>
<dbReference type="EMBL" id="CP002529">
    <property type="protein sequence ID" value="ADY00255.1"/>
    <property type="molecule type" value="Genomic_DNA"/>
</dbReference>
<protein>
    <submittedName>
        <fullName evidence="1">Uncharacterized protein</fullName>
    </submittedName>
</protein>
<dbReference type="KEGG" id="vmo:VMUT_0038"/>
<sequence length="433" mass="50644">MSSRYLRRLRNLSVLVGRYYVRHYGLRKSSRILRVLLGHLPEDAHVPIDNLTRNYLFVTMGMIITKDLIRAINDAIHDYIRYREFKVVFDNQTWGALDVTRTVITYPSGLYAFMTYLPTSKSPEYLLLREIASRALINTRHIINWVEDIIRNSDQENKVIHELRYETNNLKKMVARLKRKINKLPASTIKYAHRDIITEIERLAPYAPAWLLDAYDAYLLSRFLGRKVYVTTRRKVGTHDLIMLGWRLYEIFIYMLILEIFESVGYKIESKKSRILRLSKNEKIINIVFNRPLSNSIIMSADSSKDLAKRVRGRPDVSIVGNEHTIVIECKFSETPTYITAGRYKVMAYMYEYNADLGILVLPGLNIKIVYDEEDKATAKLWSIIKKYGYAKISLNNNKNIYLVRIDPGEFDDIHNVLKTAKERLFSILNDII</sequence>
<proteinExistence type="predicted"/>
<keyword evidence="2" id="KW-1185">Reference proteome</keyword>
<dbReference type="Proteomes" id="UP000007485">
    <property type="component" value="Chromosome"/>
</dbReference>
<dbReference type="HOGENOM" id="CLU_671964_0_0_2"/>
<dbReference type="GeneID" id="10287690"/>
<gene>
    <name evidence="1" type="ordered locus">VMUT_0038</name>
</gene>
<dbReference type="AlphaFoldDB" id="F0QYX4"/>
<organism evidence="1 2">
    <name type="scientific">Vulcanisaeta moutnovskia (strain 768-28)</name>
    <dbReference type="NCBI Taxonomy" id="985053"/>
    <lineage>
        <taxon>Archaea</taxon>
        <taxon>Thermoproteota</taxon>
        <taxon>Thermoprotei</taxon>
        <taxon>Thermoproteales</taxon>
        <taxon>Thermoproteaceae</taxon>
        <taxon>Vulcanisaeta</taxon>
    </lineage>
</organism>
<evidence type="ECO:0000313" key="2">
    <source>
        <dbReference type="Proteomes" id="UP000007485"/>
    </source>
</evidence>
<dbReference type="RefSeq" id="WP_013603419.1">
    <property type="nucleotide sequence ID" value="NC_015151.1"/>
</dbReference>